<dbReference type="PROSITE" id="PS00973">
    <property type="entry name" value="USP_2"/>
    <property type="match status" value="1"/>
</dbReference>
<name>A0A1X0QL38_9MICR</name>
<protein>
    <submittedName>
        <fullName evidence="2">UBP2</fullName>
    </submittedName>
</protein>
<dbReference type="InterPro" id="IPR028889">
    <property type="entry name" value="USP"/>
</dbReference>
<dbReference type="SUPFAM" id="SSF54001">
    <property type="entry name" value="Cysteine proteinases"/>
    <property type="match status" value="1"/>
</dbReference>
<dbReference type="CDD" id="cd02257">
    <property type="entry name" value="Peptidase_C19"/>
    <property type="match status" value="1"/>
</dbReference>
<dbReference type="Gene3D" id="3.90.70.10">
    <property type="entry name" value="Cysteine proteinases"/>
    <property type="match status" value="1"/>
</dbReference>
<evidence type="ECO:0000313" key="2">
    <source>
        <dbReference type="EMBL" id="ORE00480.1"/>
    </source>
</evidence>
<dbReference type="InterPro" id="IPR038765">
    <property type="entry name" value="Papain-like_cys_pep_sf"/>
</dbReference>
<proteinExistence type="predicted"/>
<feature type="domain" description="USP" evidence="1">
    <location>
        <begin position="13"/>
        <end position="286"/>
    </location>
</feature>
<dbReference type="Proteomes" id="UP000192501">
    <property type="component" value="Unassembled WGS sequence"/>
</dbReference>
<dbReference type="PROSITE" id="PS50235">
    <property type="entry name" value="USP_3"/>
    <property type="match status" value="1"/>
</dbReference>
<evidence type="ECO:0000259" key="1">
    <source>
        <dbReference type="PROSITE" id="PS50235"/>
    </source>
</evidence>
<dbReference type="AlphaFoldDB" id="A0A1X0QL38"/>
<dbReference type="Pfam" id="PF00443">
    <property type="entry name" value="UCH"/>
    <property type="match status" value="1"/>
</dbReference>
<dbReference type="GO" id="GO:0005634">
    <property type="term" value="C:nucleus"/>
    <property type="evidence" value="ECO:0007669"/>
    <property type="project" value="TreeGrafter"/>
</dbReference>
<dbReference type="VEuPathDB" id="MicrosporidiaDB:A0H76_595"/>
<dbReference type="InterPro" id="IPR018200">
    <property type="entry name" value="USP_CS"/>
</dbReference>
<dbReference type="EMBL" id="LTAI01000016">
    <property type="protein sequence ID" value="ORE00480.1"/>
    <property type="molecule type" value="Genomic_DNA"/>
</dbReference>
<organism evidence="2 3">
    <name type="scientific">Hepatospora eriocheir</name>
    <dbReference type="NCBI Taxonomy" id="1081669"/>
    <lineage>
        <taxon>Eukaryota</taxon>
        <taxon>Fungi</taxon>
        <taxon>Fungi incertae sedis</taxon>
        <taxon>Microsporidia</taxon>
        <taxon>Hepatosporidae</taxon>
        <taxon>Hepatospora</taxon>
    </lineage>
</organism>
<dbReference type="PANTHER" id="PTHR24006">
    <property type="entry name" value="UBIQUITIN CARBOXYL-TERMINAL HYDROLASE"/>
    <property type="match status" value="1"/>
</dbReference>
<dbReference type="GO" id="GO:0004843">
    <property type="term" value="F:cysteine-type deubiquitinase activity"/>
    <property type="evidence" value="ECO:0007669"/>
    <property type="project" value="InterPro"/>
</dbReference>
<dbReference type="GO" id="GO:0005829">
    <property type="term" value="C:cytosol"/>
    <property type="evidence" value="ECO:0007669"/>
    <property type="project" value="TreeGrafter"/>
</dbReference>
<dbReference type="InterPro" id="IPR050164">
    <property type="entry name" value="Peptidase_C19"/>
</dbReference>
<comment type="caution">
    <text evidence="2">The sequence shown here is derived from an EMBL/GenBank/DDBJ whole genome shotgun (WGS) entry which is preliminary data.</text>
</comment>
<sequence>MVKLAVENQLKPKGLLNNVNTCFFNSSMQCLLSIDDFTRFVMKTKFDRNSQPISYLLQEFVGDYKASSHSYNPSKFIQQIKTYIPLFRGRQEDAHEFFNVLLDKFIEENKDSPIEKLFAIETEDTIICLECNYTSPRKFHSNIHHLLIKKNVHTSLKYYVEHIDDIDDDSPYTCDKCMKRVSAQIQHDILDTSSYIIIYLNRFNNINNSFQKNTTPIEVEKELTVNDKSYILIGVVCHMGSLSSGHYLAFCKRNERYYVFNDNFYEKTTKMKFKSDTPYFLFYKNKDLE</sequence>
<accession>A0A1X0QL38</accession>
<dbReference type="GO" id="GO:0016579">
    <property type="term" value="P:protein deubiquitination"/>
    <property type="evidence" value="ECO:0007669"/>
    <property type="project" value="InterPro"/>
</dbReference>
<dbReference type="VEuPathDB" id="MicrosporidiaDB:HERIO_408"/>
<evidence type="ECO:0000313" key="3">
    <source>
        <dbReference type="Proteomes" id="UP000192501"/>
    </source>
</evidence>
<dbReference type="InterPro" id="IPR001394">
    <property type="entry name" value="Peptidase_C19_UCH"/>
</dbReference>
<reference evidence="2 3" key="1">
    <citation type="journal article" date="2017" name="Environ. Microbiol.">
        <title>Decay of the glycolytic pathway and adaptation to intranuclear parasitism within Enterocytozoonidae microsporidia.</title>
        <authorList>
            <person name="Wiredu Boakye D."/>
            <person name="Jaroenlak P."/>
            <person name="Prachumwat A."/>
            <person name="Williams T.A."/>
            <person name="Bateman K.S."/>
            <person name="Itsathitphaisarn O."/>
            <person name="Sritunyalucksana K."/>
            <person name="Paszkiewicz K.H."/>
            <person name="Moore K.A."/>
            <person name="Stentiford G.D."/>
            <person name="Williams B.A."/>
        </authorList>
    </citation>
    <scope>NUCLEOTIDE SEQUENCE [LARGE SCALE GENOMIC DNA]</scope>
    <source>
        <strain evidence="3">canceri</strain>
    </source>
</reference>
<gene>
    <name evidence="2" type="primary">UBP2</name>
    <name evidence="2" type="ORF">A0H76_595</name>
</gene>